<accession>A0A6G1JVR9</accession>
<sequence length="191" mass="21621">MAPMTRIPSPTLAKLEDLRERDARIGKQIQKSNGLVTKRSFKRLLHLAATANAWHLGKGSEEVNRQNTVVTTRAKLAMTLSVVNSADVPAIFRFTVVQRHLLGTTREYYIAALEDDTVNDVAKVYFTTYYAVPWDPRSRLRLLLSGDGEELSLDTRMKDLDVGEKIYWRVGEAGKKSICEVKADWTIRRLG</sequence>
<dbReference type="AlphaFoldDB" id="A0A6G1JVR9"/>
<proteinExistence type="predicted"/>
<keyword evidence="2" id="KW-1185">Reference proteome</keyword>
<dbReference type="Proteomes" id="UP000799428">
    <property type="component" value="Unassembled WGS sequence"/>
</dbReference>
<evidence type="ECO:0000313" key="1">
    <source>
        <dbReference type="EMBL" id="KAF2704709.1"/>
    </source>
</evidence>
<protein>
    <submittedName>
        <fullName evidence="1">Uncharacterized protein</fullName>
    </submittedName>
</protein>
<name>A0A6G1JVR9_9PLEO</name>
<organism evidence="1 2">
    <name type="scientific">Pleomassaria siparia CBS 279.74</name>
    <dbReference type="NCBI Taxonomy" id="1314801"/>
    <lineage>
        <taxon>Eukaryota</taxon>
        <taxon>Fungi</taxon>
        <taxon>Dikarya</taxon>
        <taxon>Ascomycota</taxon>
        <taxon>Pezizomycotina</taxon>
        <taxon>Dothideomycetes</taxon>
        <taxon>Pleosporomycetidae</taxon>
        <taxon>Pleosporales</taxon>
        <taxon>Pleomassariaceae</taxon>
        <taxon>Pleomassaria</taxon>
    </lineage>
</organism>
<reference evidence="1" key="1">
    <citation type="journal article" date="2020" name="Stud. Mycol.">
        <title>101 Dothideomycetes genomes: a test case for predicting lifestyles and emergence of pathogens.</title>
        <authorList>
            <person name="Haridas S."/>
            <person name="Albert R."/>
            <person name="Binder M."/>
            <person name="Bloem J."/>
            <person name="Labutti K."/>
            <person name="Salamov A."/>
            <person name="Andreopoulos B."/>
            <person name="Baker S."/>
            <person name="Barry K."/>
            <person name="Bills G."/>
            <person name="Bluhm B."/>
            <person name="Cannon C."/>
            <person name="Castanera R."/>
            <person name="Culley D."/>
            <person name="Daum C."/>
            <person name="Ezra D."/>
            <person name="Gonzalez J."/>
            <person name="Henrissat B."/>
            <person name="Kuo A."/>
            <person name="Liang C."/>
            <person name="Lipzen A."/>
            <person name="Lutzoni F."/>
            <person name="Magnuson J."/>
            <person name="Mondo S."/>
            <person name="Nolan M."/>
            <person name="Ohm R."/>
            <person name="Pangilinan J."/>
            <person name="Park H.-J."/>
            <person name="Ramirez L."/>
            <person name="Alfaro M."/>
            <person name="Sun H."/>
            <person name="Tritt A."/>
            <person name="Yoshinaga Y."/>
            <person name="Zwiers L.-H."/>
            <person name="Turgeon B."/>
            <person name="Goodwin S."/>
            <person name="Spatafora J."/>
            <person name="Crous P."/>
            <person name="Grigoriev I."/>
        </authorList>
    </citation>
    <scope>NUCLEOTIDE SEQUENCE</scope>
    <source>
        <strain evidence="1">CBS 279.74</strain>
    </source>
</reference>
<dbReference type="EMBL" id="MU005781">
    <property type="protein sequence ID" value="KAF2704709.1"/>
    <property type="molecule type" value="Genomic_DNA"/>
</dbReference>
<gene>
    <name evidence="1" type="ORF">K504DRAFT_506680</name>
</gene>
<evidence type="ECO:0000313" key="2">
    <source>
        <dbReference type="Proteomes" id="UP000799428"/>
    </source>
</evidence>